<evidence type="ECO:0000313" key="3">
    <source>
        <dbReference type="EMBL" id="QES40833.1"/>
    </source>
</evidence>
<feature type="compositionally biased region" description="Basic and acidic residues" evidence="1">
    <location>
        <begin position="28"/>
        <end position="37"/>
    </location>
</feature>
<dbReference type="EMBL" id="CP029191">
    <property type="protein sequence ID" value="QES40833.1"/>
    <property type="molecule type" value="Genomic_DNA"/>
</dbReference>
<evidence type="ECO:0000256" key="2">
    <source>
        <dbReference type="SAM" id="SignalP"/>
    </source>
</evidence>
<reference evidence="3 4" key="1">
    <citation type="submission" date="2018-05" db="EMBL/GenBank/DDBJ databases">
        <title>Streptomyces venezuelae.</title>
        <authorList>
            <person name="Kim W."/>
            <person name="Lee N."/>
            <person name="Cho B.-K."/>
        </authorList>
    </citation>
    <scope>NUCLEOTIDE SEQUENCE [LARGE SCALE GENOMIC DNA]</scope>
    <source>
        <strain evidence="3 4">ATCC 14585</strain>
    </source>
</reference>
<feature type="region of interest" description="Disordered" evidence="1">
    <location>
        <begin position="19"/>
        <end position="41"/>
    </location>
</feature>
<accession>A0A5P2CEG1</accession>
<organism evidence="3 4">
    <name type="scientific">Streptomyces venezuelae</name>
    <dbReference type="NCBI Taxonomy" id="54571"/>
    <lineage>
        <taxon>Bacteria</taxon>
        <taxon>Bacillati</taxon>
        <taxon>Actinomycetota</taxon>
        <taxon>Actinomycetes</taxon>
        <taxon>Kitasatosporales</taxon>
        <taxon>Streptomycetaceae</taxon>
        <taxon>Streptomyces</taxon>
    </lineage>
</organism>
<keyword evidence="2" id="KW-0732">Signal</keyword>
<feature type="signal peptide" evidence="2">
    <location>
        <begin position="1"/>
        <end position="20"/>
    </location>
</feature>
<proteinExistence type="predicted"/>
<dbReference type="AlphaFoldDB" id="A0A5P2CEG1"/>
<evidence type="ECO:0000313" key="4">
    <source>
        <dbReference type="Proteomes" id="UP000324015"/>
    </source>
</evidence>
<dbReference type="Proteomes" id="UP000324015">
    <property type="component" value="Chromosome"/>
</dbReference>
<evidence type="ECO:0000256" key="1">
    <source>
        <dbReference type="SAM" id="MobiDB-lite"/>
    </source>
</evidence>
<protein>
    <recommendedName>
        <fullName evidence="5">Secreted protein</fullName>
    </recommendedName>
</protein>
<gene>
    <name evidence="3" type="ORF">DEJ49_07345</name>
</gene>
<feature type="chain" id="PRO_5038765264" description="Secreted protein" evidence="2">
    <location>
        <begin position="21"/>
        <end position="112"/>
    </location>
</feature>
<evidence type="ECO:0008006" key="5">
    <source>
        <dbReference type="Google" id="ProtNLM"/>
    </source>
</evidence>
<name>A0A5P2CEG1_STRVZ</name>
<sequence length="112" mass="12275">MRLTGAVLVALALVVAAPSAAPQGSPHARGEAGEKPRPFGSECRTGVAGSHVVAYCHNPYPETDRVRLHVECDRWWDIDTDSRPVDADAAMTVRLTGRCWKEVRSVWVSHQK</sequence>